<evidence type="ECO:0000313" key="1">
    <source>
        <dbReference type="EMBL" id="GAA4403930.1"/>
    </source>
</evidence>
<protein>
    <submittedName>
        <fullName evidence="1">Uncharacterized protein</fullName>
    </submittedName>
</protein>
<keyword evidence="2" id="KW-1185">Reference proteome</keyword>
<accession>A0ABP8KCE8</accession>
<reference evidence="2" key="1">
    <citation type="journal article" date="2019" name="Int. J. Syst. Evol. Microbiol.">
        <title>The Global Catalogue of Microorganisms (GCM) 10K type strain sequencing project: providing services to taxonomists for standard genome sequencing and annotation.</title>
        <authorList>
            <consortium name="The Broad Institute Genomics Platform"/>
            <consortium name="The Broad Institute Genome Sequencing Center for Infectious Disease"/>
            <person name="Wu L."/>
            <person name="Ma J."/>
        </authorList>
    </citation>
    <scope>NUCLEOTIDE SEQUENCE [LARGE SCALE GENOMIC DNA]</scope>
    <source>
        <strain evidence="2">JCM 17738</strain>
    </source>
</reference>
<name>A0ABP8KCE8_9MICO</name>
<gene>
    <name evidence="1" type="ORF">GCM10023153_34290</name>
</gene>
<organism evidence="1 2">
    <name type="scientific">Ornithinibacter aureus</name>
    <dbReference type="NCBI Taxonomy" id="622664"/>
    <lineage>
        <taxon>Bacteria</taxon>
        <taxon>Bacillati</taxon>
        <taxon>Actinomycetota</taxon>
        <taxon>Actinomycetes</taxon>
        <taxon>Micrococcales</taxon>
        <taxon>Intrasporangiaceae</taxon>
        <taxon>Ornithinibacter</taxon>
    </lineage>
</organism>
<proteinExistence type="predicted"/>
<comment type="caution">
    <text evidence="1">The sequence shown here is derived from an EMBL/GenBank/DDBJ whole genome shotgun (WGS) entry which is preliminary data.</text>
</comment>
<dbReference type="EMBL" id="BAABFX010000054">
    <property type="protein sequence ID" value="GAA4403930.1"/>
    <property type="molecule type" value="Genomic_DNA"/>
</dbReference>
<dbReference type="Proteomes" id="UP001500390">
    <property type="component" value="Unassembled WGS sequence"/>
</dbReference>
<evidence type="ECO:0000313" key="2">
    <source>
        <dbReference type="Proteomes" id="UP001500390"/>
    </source>
</evidence>
<sequence>MRRLKAVIQKLLALALFAEDTSHLRGQLIRQDQVFQANGWVRGDNEF</sequence>